<evidence type="ECO:0000256" key="5">
    <source>
        <dbReference type="ARBA" id="ARBA00022982"/>
    </source>
</evidence>
<dbReference type="Gene3D" id="3.90.1010.20">
    <property type="match status" value="1"/>
</dbReference>
<keyword evidence="6" id="KW-0732">Signal</keyword>
<evidence type="ECO:0000313" key="9">
    <source>
        <dbReference type="Proteomes" id="UP000195447"/>
    </source>
</evidence>
<evidence type="ECO:0000313" key="8">
    <source>
        <dbReference type="EMBL" id="OUP59591.1"/>
    </source>
</evidence>
<reference evidence="9" key="1">
    <citation type="submission" date="2017-04" db="EMBL/GenBank/DDBJ databases">
        <title>Function of individual gut microbiota members based on whole genome sequencing of pure cultures obtained from chicken caecum.</title>
        <authorList>
            <person name="Medvecky M."/>
            <person name="Cejkova D."/>
            <person name="Polansky O."/>
            <person name="Karasova D."/>
            <person name="Kubasova T."/>
            <person name="Cizek A."/>
            <person name="Rychlik I."/>
        </authorList>
    </citation>
    <scope>NUCLEOTIDE SEQUENCE [LARGE SCALE GENOMIC DNA]</scope>
    <source>
        <strain evidence="9">An178</strain>
    </source>
</reference>
<keyword evidence="9" id="KW-1185">Reference proteome</keyword>
<evidence type="ECO:0000256" key="4">
    <source>
        <dbReference type="ARBA" id="ARBA00022643"/>
    </source>
</evidence>
<evidence type="ECO:0000259" key="7">
    <source>
        <dbReference type="SMART" id="SM00900"/>
    </source>
</evidence>
<keyword evidence="5" id="KW-0249">Electron transport</keyword>
<dbReference type="GO" id="GO:0005886">
    <property type="term" value="C:plasma membrane"/>
    <property type="evidence" value="ECO:0007669"/>
    <property type="project" value="InterPro"/>
</dbReference>
<keyword evidence="1" id="KW-0813">Transport</keyword>
<dbReference type="Pfam" id="PF04205">
    <property type="entry name" value="FMN_bind"/>
    <property type="match status" value="1"/>
</dbReference>
<dbReference type="PANTHER" id="PTHR36118:SF1">
    <property type="entry name" value="ION-TRANSLOCATING OXIDOREDUCTASE COMPLEX SUBUNIT G"/>
    <property type="match status" value="1"/>
</dbReference>
<feature type="signal peptide" evidence="6">
    <location>
        <begin position="1"/>
        <end position="23"/>
    </location>
</feature>
<proteinExistence type="predicted"/>
<dbReference type="GO" id="GO:0010181">
    <property type="term" value="F:FMN binding"/>
    <property type="evidence" value="ECO:0007669"/>
    <property type="project" value="InterPro"/>
</dbReference>
<evidence type="ECO:0000256" key="6">
    <source>
        <dbReference type="SAM" id="SignalP"/>
    </source>
</evidence>
<keyword evidence="2" id="KW-0597">Phosphoprotein</keyword>
<evidence type="ECO:0000256" key="1">
    <source>
        <dbReference type="ARBA" id="ARBA00022448"/>
    </source>
</evidence>
<dbReference type="InterPro" id="IPR010209">
    <property type="entry name" value="Ion_transpt_RnfG/RsxG"/>
</dbReference>
<comment type="caution">
    <text evidence="8">The sequence shown here is derived from an EMBL/GenBank/DDBJ whole genome shotgun (WGS) entry which is preliminary data.</text>
</comment>
<dbReference type="EMBL" id="NFKM01000013">
    <property type="protein sequence ID" value="OUP59591.1"/>
    <property type="molecule type" value="Genomic_DNA"/>
</dbReference>
<name>A0A1Y4LX08_9FIRM</name>
<dbReference type="GO" id="GO:0009055">
    <property type="term" value="F:electron transfer activity"/>
    <property type="evidence" value="ECO:0007669"/>
    <property type="project" value="InterPro"/>
</dbReference>
<dbReference type="Proteomes" id="UP000195447">
    <property type="component" value="Unassembled WGS sequence"/>
</dbReference>
<gene>
    <name evidence="8" type="ORF">B5F14_07150</name>
</gene>
<keyword evidence="3" id="KW-0285">Flavoprotein</keyword>
<dbReference type="SMART" id="SM00900">
    <property type="entry name" value="FMN_bind"/>
    <property type="match status" value="1"/>
</dbReference>
<evidence type="ECO:0000256" key="2">
    <source>
        <dbReference type="ARBA" id="ARBA00022553"/>
    </source>
</evidence>
<keyword evidence="4" id="KW-0288">FMN</keyword>
<dbReference type="PANTHER" id="PTHR36118">
    <property type="entry name" value="ION-TRANSLOCATING OXIDOREDUCTASE COMPLEX SUBUNIT G"/>
    <property type="match status" value="1"/>
</dbReference>
<feature type="chain" id="PRO_5013300137" evidence="6">
    <location>
        <begin position="24"/>
        <end position="169"/>
    </location>
</feature>
<protein>
    <submittedName>
        <fullName evidence="8">Electron transporter RnfG</fullName>
    </submittedName>
</protein>
<dbReference type="InterPro" id="IPR007329">
    <property type="entry name" value="FMN-bd"/>
</dbReference>
<dbReference type="GO" id="GO:0022900">
    <property type="term" value="P:electron transport chain"/>
    <property type="evidence" value="ECO:0007669"/>
    <property type="project" value="InterPro"/>
</dbReference>
<evidence type="ECO:0000256" key="3">
    <source>
        <dbReference type="ARBA" id="ARBA00022630"/>
    </source>
</evidence>
<dbReference type="RefSeq" id="WP_087158820.1">
    <property type="nucleotide sequence ID" value="NZ_NFKM01000013.1"/>
</dbReference>
<feature type="domain" description="FMN-binding" evidence="7">
    <location>
        <begin position="87"/>
        <end position="165"/>
    </location>
</feature>
<accession>A0A1Y4LX08</accession>
<sequence length="169" mass="18345">MNKILKLGVFLAVVSAIAGGALAFANEMTAPVIAANNEKTEKAALLQMYPDASESDFEEVEFKSESTTIQKVYKYNDLFIFNMKVSGYKDGTTFLVSINSNDKVIDNFLAMSNGDTKGLGSKVLEDDFKNSLLQKSSEEELDTISGATVSSQPVVDAINEASTYVDELK</sequence>
<dbReference type="AlphaFoldDB" id="A0A1Y4LX08"/>
<organism evidence="8 9">
    <name type="scientific">Faecalitalea cylindroides</name>
    <dbReference type="NCBI Taxonomy" id="39483"/>
    <lineage>
        <taxon>Bacteria</taxon>
        <taxon>Bacillati</taxon>
        <taxon>Bacillota</taxon>
        <taxon>Erysipelotrichia</taxon>
        <taxon>Erysipelotrichales</taxon>
        <taxon>Erysipelotrichaceae</taxon>
        <taxon>Faecalitalea</taxon>
    </lineage>
</organism>